<reference evidence="3" key="1">
    <citation type="submission" date="2016-05" db="EMBL/GenBank/DDBJ databases">
        <authorList>
            <person name="Lavstsen T."/>
            <person name="Jespersen J.S."/>
        </authorList>
    </citation>
    <scope>NUCLEOTIDE SEQUENCE [LARGE SCALE GENOMIC DNA]</scope>
</reference>
<dbReference type="Proteomes" id="UP000078560">
    <property type="component" value="Unassembled WGS sequence"/>
</dbReference>
<sequence length="142" mass="16317">MSEHFVTTLNGTNAEFYMFIEYSRIKILTKRSLLKDKNFTKSYSQKIGIPIISTITVFVRVELKYNRGYCDVTWSNVIMVAQACGESVGTNLFYYLTLCKNTATDQIAKKLGINVPRVFNLKGKKKKKKEEKKGGRRKRKTG</sequence>
<evidence type="ECO:0000313" key="2">
    <source>
        <dbReference type="EMBL" id="SBS83744.1"/>
    </source>
</evidence>
<accession>A0A1A8WH11</accession>
<evidence type="ECO:0000313" key="5">
    <source>
        <dbReference type="Proteomes" id="UP000078560"/>
    </source>
</evidence>
<evidence type="ECO:0000313" key="3">
    <source>
        <dbReference type="EMBL" id="SBS91380.1"/>
    </source>
</evidence>
<dbReference type="Proteomes" id="UP000078546">
    <property type="component" value="Unassembled WGS sequence"/>
</dbReference>
<dbReference type="EMBL" id="FLQV01000379">
    <property type="protein sequence ID" value="SBS91380.1"/>
    <property type="molecule type" value="Genomic_DNA"/>
</dbReference>
<name>A0A1A8WH11_PLAOA</name>
<proteinExistence type="predicted"/>
<organism evidence="3 4">
    <name type="scientific">Plasmodium ovale curtisi</name>
    <dbReference type="NCBI Taxonomy" id="864141"/>
    <lineage>
        <taxon>Eukaryota</taxon>
        <taxon>Sar</taxon>
        <taxon>Alveolata</taxon>
        <taxon>Apicomplexa</taxon>
        <taxon>Aconoidasida</taxon>
        <taxon>Haemosporida</taxon>
        <taxon>Plasmodiidae</taxon>
        <taxon>Plasmodium</taxon>
        <taxon>Plasmodium (Plasmodium)</taxon>
    </lineage>
</organism>
<gene>
    <name evidence="3" type="ORF">POVCU1_020540</name>
    <name evidence="2" type="ORF">POVCU2_0022620</name>
</gene>
<dbReference type="EMBL" id="FLQU01000309">
    <property type="protein sequence ID" value="SBS83744.1"/>
    <property type="molecule type" value="Genomic_DNA"/>
</dbReference>
<protein>
    <submittedName>
        <fullName evidence="3">Uncharacterized protein</fullName>
    </submittedName>
</protein>
<evidence type="ECO:0000313" key="4">
    <source>
        <dbReference type="Proteomes" id="UP000078546"/>
    </source>
</evidence>
<evidence type="ECO:0000256" key="1">
    <source>
        <dbReference type="SAM" id="MobiDB-lite"/>
    </source>
</evidence>
<feature type="region of interest" description="Disordered" evidence="1">
    <location>
        <begin position="123"/>
        <end position="142"/>
    </location>
</feature>
<reference evidence="4 5" key="2">
    <citation type="submission" date="2016-05" db="EMBL/GenBank/DDBJ databases">
        <authorList>
            <person name="Naeem Raeece"/>
        </authorList>
    </citation>
    <scope>NUCLEOTIDE SEQUENCE [LARGE SCALE GENOMIC DNA]</scope>
</reference>
<dbReference type="AlphaFoldDB" id="A0A1A8WH11"/>